<keyword evidence="2" id="KW-1185">Reference proteome</keyword>
<evidence type="ECO:0000313" key="1">
    <source>
        <dbReference type="EMBL" id="KAK9840909.1"/>
    </source>
</evidence>
<evidence type="ECO:0000313" key="2">
    <source>
        <dbReference type="Proteomes" id="UP001485043"/>
    </source>
</evidence>
<gene>
    <name evidence="1" type="ORF">WJX84_010879</name>
</gene>
<dbReference type="Proteomes" id="UP001485043">
    <property type="component" value="Unassembled WGS sequence"/>
</dbReference>
<protein>
    <submittedName>
        <fullName evidence="1">Uncharacterized protein</fullName>
    </submittedName>
</protein>
<dbReference type="AlphaFoldDB" id="A0AAW1S567"/>
<dbReference type="EMBL" id="JALJOV010001779">
    <property type="protein sequence ID" value="KAK9840909.1"/>
    <property type="molecule type" value="Genomic_DNA"/>
</dbReference>
<sequence>MEGAAQVEAEFVIEVYRQPGAGRFKYCLRFKATKGNILTMQDVKAVVKNAHKAGSTKGTDENLALVQQPDPAYSFNFSTNVHCQRELYVQVSFIILLRGAPAQASPSLAPASNLPGETGLRLEEQDFVERALLSLRFHEHFGADHKPRVLTSVRVLMKADVDRYSKTDLCIRTEMKHAAMHPETKAAMGQNLKRFADAMVLEDNDGQLTMKRPKVLGP</sequence>
<organism evidence="1 2">
    <name type="scientific">Apatococcus fuscideae</name>
    <dbReference type="NCBI Taxonomy" id="2026836"/>
    <lineage>
        <taxon>Eukaryota</taxon>
        <taxon>Viridiplantae</taxon>
        <taxon>Chlorophyta</taxon>
        <taxon>core chlorophytes</taxon>
        <taxon>Trebouxiophyceae</taxon>
        <taxon>Chlorellales</taxon>
        <taxon>Chlorellaceae</taxon>
        <taxon>Apatococcus</taxon>
    </lineage>
</organism>
<proteinExistence type="predicted"/>
<name>A0AAW1S567_9CHLO</name>
<accession>A0AAW1S567</accession>
<comment type="caution">
    <text evidence="1">The sequence shown here is derived from an EMBL/GenBank/DDBJ whole genome shotgun (WGS) entry which is preliminary data.</text>
</comment>
<reference evidence="1 2" key="1">
    <citation type="journal article" date="2024" name="Nat. Commun.">
        <title>Phylogenomics reveals the evolutionary origins of lichenization in chlorophyte algae.</title>
        <authorList>
            <person name="Puginier C."/>
            <person name="Libourel C."/>
            <person name="Otte J."/>
            <person name="Skaloud P."/>
            <person name="Haon M."/>
            <person name="Grisel S."/>
            <person name="Petersen M."/>
            <person name="Berrin J.G."/>
            <person name="Delaux P.M."/>
            <person name="Dal Grande F."/>
            <person name="Keller J."/>
        </authorList>
    </citation>
    <scope>NUCLEOTIDE SEQUENCE [LARGE SCALE GENOMIC DNA]</scope>
    <source>
        <strain evidence="1 2">SAG 2523</strain>
    </source>
</reference>